<feature type="transmembrane region" description="Helical" evidence="8">
    <location>
        <begin position="72"/>
        <end position="92"/>
    </location>
</feature>
<sequence>MSEAPGKPAASPSPVASPTPSPPTRSRFVDLTPLKRSPAFARLWGGAAISGIGGQMTIVAVGLHIYDLTHSTFAVSLVGIIALLPMIVFGLYGGILADSFDRRLVALVAGVVAWASTAVLASLAWLRVDVVWPFYLLATVIAVAAVVIGSTRQSIVPRLLPKELLPAASALNGISVGAQITIGPALAGVLVATVGFQWTYTVDVVLFVAAFSGIVSLPKIVPEGALKRPGFASLVDGMRFLKSAPNVRMTFILDIIAMTFGQPRVLFPAVGAVLLGGGAITVGILTAAAAIGALFSSILSGRLGHVRWQGRAVGSAITVYGLFIAGFGLVLLVSSGSGLHGITESITDSNIPALIIAAVMLAGSGAADNVSSIFRNTILQAAVPDGMRGRIQGVFMVVVTGGPRLGDAYIGILSAFAFLWVPPLMGGVFIVVLVLAIVRGNKRFRHYDALAPTP</sequence>
<comment type="subcellular location">
    <subcellularLocation>
        <location evidence="1">Cell inner membrane</location>
        <topology evidence="1">Multi-pass membrane protein</topology>
    </subcellularLocation>
</comment>
<feature type="transmembrane region" description="Helical" evidence="8">
    <location>
        <begin position="312"/>
        <end position="333"/>
    </location>
</feature>
<name>A0A3E0VWI2_9MICO</name>
<evidence type="ECO:0000256" key="4">
    <source>
        <dbReference type="ARBA" id="ARBA00022692"/>
    </source>
</evidence>
<dbReference type="AlphaFoldDB" id="A0A3E0VWI2"/>
<keyword evidence="2" id="KW-0813">Transport</keyword>
<feature type="transmembrane region" description="Helical" evidence="8">
    <location>
        <begin position="247"/>
        <end position="267"/>
    </location>
</feature>
<evidence type="ECO:0000259" key="9">
    <source>
        <dbReference type="PROSITE" id="PS50850"/>
    </source>
</evidence>
<feature type="transmembrane region" description="Helical" evidence="8">
    <location>
        <begin position="198"/>
        <end position="218"/>
    </location>
</feature>
<dbReference type="Gene3D" id="1.20.1250.20">
    <property type="entry name" value="MFS general substrate transporter like domains"/>
    <property type="match status" value="1"/>
</dbReference>
<organism evidence="10 11">
    <name type="scientific">Subtercola boreus</name>
    <dbReference type="NCBI Taxonomy" id="120213"/>
    <lineage>
        <taxon>Bacteria</taxon>
        <taxon>Bacillati</taxon>
        <taxon>Actinomycetota</taxon>
        <taxon>Actinomycetes</taxon>
        <taxon>Micrococcales</taxon>
        <taxon>Microbacteriaceae</taxon>
        <taxon>Subtercola</taxon>
    </lineage>
</organism>
<evidence type="ECO:0000256" key="5">
    <source>
        <dbReference type="ARBA" id="ARBA00022989"/>
    </source>
</evidence>
<evidence type="ECO:0000256" key="2">
    <source>
        <dbReference type="ARBA" id="ARBA00022448"/>
    </source>
</evidence>
<keyword evidence="6 8" id="KW-0472">Membrane</keyword>
<dbReference type="CDD" id="cd06173">
    <property type="entry name" value="MFS_MefA_like"/>
    <property type="match status" value="1"/>
</dbReference>
<evidence type="ECO:0000256" key="7">
    <source>
        <dbReference type="SAM" id="MobiDB-lite"/>
    </source>
</evidence>
<dbReference type="InterPro" id="IPR036259">
    <property type="entry name" value="MFS_trans_sf"/>
</dbReference>
<dbReference type="Proteomes" id="UP000256541">
    <property type="component" value="Unassembled WGS sequence"/>
</dbReference>
<dbReference type="PANTHER" id="PTHR23513:SF9">
    <property type="entry name" value="ENTEROBACTIN EXPORTER ENTS"/>
    <property type="match status" value="1"/>
</dbReference>
<feature type="region of interest" description="Disordered" evidence="7">
    <location>
        <begin position="1"/>
        <end position="29"/>
    </location>
</feature>
<protein>
    <submittedName>
        <fullName evidence="10">MFS transporter</fullName>
    </submittedName>
</protein>
<evidence type="ECO:0000256" key="3">
    <source>
        <dbReference type="ARBA" id="ARBA00022475"/>
    </source>
</evidence>
<evidence type="ECO:0000256" key="8">
    <source>
        <dbReference type="SAM" id="Phobius"/>
    </source>
</evidence>
<dbReference type="PANTHER" id="PTHR23513">
    <property type="entry name" value="INTEGRAL MEMBRANE EFFLUX PROTEIN-RELATED"/>
    <property type="match status" value="1"/>
</dbReference>
<feature type="transmembrane region" description="Helical" evidence="8">
    <location>
        <begin position="273"/>
        <end position="300"/>
    </location>
</feature>
<feature type="transmembrane region" description="Helical" evidence="8">
    <location>
        <begin position="170"/>
        <end position="192"/>
    </location>
</feature>
<reference evidence="10 11" key="1">
    <citation type="submission" date="2017-04" db="EMBL/GenBank/DDBJ databases">
        <title>Comparative genome analysis of Subtercola boreus.</title>
        <authorList>
            <person name="Cho Y.-J."/>
            <person name="Cho A."/>
            <person name="Kim O.-S."/>
            <person name="Lee J.-I."/>
        </authorList>
    </citation>
    <scope>NUCLEOTIDE SEQUENCE [LARGE SCALE GENOMIC DNA]</scope>
    <source>
        <strain evidence="10 11">P27479</strain>
    </source>
</reference>
<keyword evidence="3" id="KW-1003">Cell membrane</keyword>
<keyword evidence="4 8" id="KW-0812">Transmembrane</keyword>
<dbReference type="InterPro" id="IPR020846">
    <property type="entry name" value="MFS_dom"/>
</dbReference>
<comment type="caution">
    <text evidence="10">The sequence shown here is derived from an EMBL/GenBank/DDBJ whole genome shotgun (WGS) entry which is preliminary data.</text>
</comment>
<feature type="compositionally biased region" description="Low complexity" evidence="7">
    <location>
        <begin position="1"/>
        <end position="14"/>
    </location>
</feature>
<dbReference type="Pfam" id="PF05977">
    <property type="entry name" value="MFS_3"/>
    <property type="match status" value="1"/>
</dbReference>
<evidence type="ECO:0000313" key="11">
    <source>
        <dbReference type="Proteomes" id="UP000256541"/>
    </source>
</evidence>
<dbReference type="PROSITE" id="PS50850">
    <property type="entry name" value="MFS"/>
    <property type="match status" value="1"/>
</dbReference>
<accession>A0A3E0VWI2</accession>
<dbReference type="GO" id="GO:0022857">
    <property type="term" value="F:transmembrane transporter activity"/>
    <property type="evidence" value="ECO:0007669"/>
    <property type="project" value="InterPro"/>
</dbReference>
<evidence type="ECO:0000313" key="10">
    <source>
        <dbReference type="EMBL" id="RFA14424.1"/>
    </source>
</evidence>
<dbReference type="GO" id="GO:0005886">
    <property type="term" value="C:plasma membrane"/>
    <property type="evidence" value="ECO:0007669"/>
    <property type="project" value="UniProtKB-SubCell"/>
</dbReference>
<dbReference type="RefSeq" id="WP_116411488.1">
    <property type="nucleotide sequence ID" value="NZ_NBXB01000028.1"/>
</dbReference>
<keyword evidence="5 8" id="KW-1133">Transmembrane helix</keyword>
<gene>
    <name evidence="10" type="ORF">B7R22_09310</name>
</gene>
<feature type="domain" description="Major facilitator superfamily (MFS) profile" evidence="9">
    <location>
        <begin position="202"/>
        <end position="454"/>
    </location>
</feature>
<dbReference type="OrthoDB" id="5494559at2"/>
<feature type="transmembrane region" description="Helical" evidence="8">
    <location>
        <begin position="43"/>
        <end position="66"/>
    </location>
</feature>
<proteinExistence type="predicted"/>
<feature type="transmembrane region" description="Helical" evidence="8">
    <location>
        <begin position="418"/>
        <end position="438"/>
    </location>
</feature>
<evidence type="ECO:0000256" key="6">
    <source>
        <dbReference type="ARBA" id="ARBA00023136"/>
    </source>
</evidence>
<feature type="transmembrane region" description="Helical" evidence="8">
    <location>
        <begin position="132"/>
        <end position="149"/>
    </location>
</feature>
<evidence type="ECO:0000256" key="1">
    <source>
        <dbReference type="ARBA" id="ARBA00004429"/>
    </source>
</evidence>
<dbReference type="SUPFAM" id="SSF103473">
    <property type="entry name" value="MFS general substrate transporter"/>
    <property type="match status" value="1"/>
</dbReference>
<dbReference type="EMBL" id="NBXB01000028">
    <property type="protein sequence ID" value="RFA14424.1"/>
    <property type="molecule type" value="Genomic_DNA"/>
</dbReference>
<feature type="transmembrane region" description="Helical" evidence="8">
    <location>
        <begin position="104"/>
        <end position="126"/>
    </location>
</feature>
<dbReference type="InterPro" id="IPR010290">
    <property type="entry name" value="TM_effector"/>
</dbReference>